<evidence type="ECO:0000313" key="4">
    <source>
        <dbReference type="Proteomes" id="UP001162131"/>
    </source>
</evidence>
<name>A0AAU9JSD7_9CILI</name>
<protein>
    <recommendedName>
        <fullName evidence="2">DNA/RNA-binding protein Alba-like domain-containing protein</fullName>
    </recommendedName>
</protein>
<dbReference type="EMBL" id="CAJZBQ010000046">
    <property type="protein sequence ID" value="CAG9328519.1"/>
    <property type="molecule type" value="Genomic_DNA"/>
</dbReference>
<dbReference type="InterPro" id="IPR002775">
    <property type="entry name" value="DNA/RNA-bd_Alba-like"/>
</dbReference>
<dbReference type="AlphaFoldDB" id="A0AAU9JSD7"/>
<dbReference type="Gene3D" id="3.30.110.20">
    <property type="entry name" value="Alba-like domain"/>
    <property type="match status" value="1"/>
</dbReference>
<evidence type="ECO:0000256" key="1">
    <source>
        <dbReference type="ARBA" id="ARBA00022884"/>
    </source>
</evidence>
<dbReference type="GO" id="GO:0003723">
    <property type="term" value="F:RNA binding"/>
    <property type="evidence" value="ECO:0007669"/>
    <property type="project" value="UniProtKB-KW"/>
</dbReference>
<sequence>MEGSDNIIRVSAKNKPGTYVYEGKEKLKSHGTVSFHAMGSSITNAIRAAERLVSLGYGTMEKFETQKITSSTTEGEDKNVCKVVLELKKTADFDRISEEFEKQKQTSK</sequence>
<keyword evidence="4" id="KW-1185">Reference proteome</keyword>
<keyword evidence="1" id="KW-0694">RNA-binding</keyword>
<accession>A0AAU9JSD7</accession>
<dbReference type="Pfam" id="PF01918">
    <property type="entry name" value="Alba"/>
    <property type="match status" value="1"/>
</dbReference>
<dbReference type="SUPFAM" id="SSF82704">
    <property type="entry name" value="AlbA-like"/>
    <property type="match status" value="1"/>
</dbReference>
<proteinExistence type="predicted"/>
<feature type="domain" description="DNA/RNA-binding protein Alba-like" evidence="2">
    <location>
        <begin position="6"/>
        <end position="71"/>
    </location>
</feature>
<reference evidence="3" key="1">
    <citation type="submission" date="2021-09" db="EMBL/GenBank/DDBJ databases">
        <authorList>
            <consortium name="AG Swart"/>
            <person name="Singh M."/>
            <person name="Singh A."/>
            <person name="Seah K."/>
            <person name="Emmerich C."/>
        </authorList>
    </citation>
    <scope>NUCLEOTIDE SEQUENCE</scope>
    <source>
        <strain evidence="3">ATCC30299</strain>
    </source>
</reference>
<organism evidence="3 4">
    <name type="scientific">Blepharisma stoltei</name>
    <dbReference type="NCBI Taxonomy" id="1481888"/>
    <lineage>
        <taxon>Eukaryota</taxon>
        <taxon>Sar</taxon>
        <taxon>Alveolata</taxon>
        <taxon>Ciliophora</taxon>
        <taxon>Postciliodesmatophora</taxon>
        <taxon>Heterotrichea</taxon>
        <taxon>Heterotrichida</taxon>
        <taxon>Blepharismidae</taxon>
        <taxon>Blepharisma</taxon>
    </lineage>
</organism>
<evidence type="ECO:0000313" key="3">
    <source>
        <dbReference type="EMBL" id="CAG9328519.1"/>
    </source>
</evidence>
<evidence type="ECO:0000259" key="2">
    <source>
        <dbReference type="Pfam" id="PF01918"/>
    </source>
</evidence>
<comment type="caution">
    <text evidence="3">The sequence shown here is derived from an EMBL/GenBank/DDBJ whole genome shotgun (WGS) entry which is preliminary data.</text>
</comment>
<dbReference type="InterPro" id="IPR036882">
    <property type="entry name" value="Alba-like_dom_sf"/>
</dbReference>
<dbReference type="Proteomes" id="UP001162131">
    <property type="component" value="Unassembled WGS sequence"/>
</dbReference>
<gene>
    <name evidence="3" type="ORF">BSTOLATCC_MIC46516</name>
</gene>